<keyword evidence="2" id="KW-1185">Reference proteome</keyword>
<name>A0A1U7Z3I8_NELNU</name>
<organism evidence="2 3">
    <name type="scientific">Nelumbo nucifera</name>
    <name type="common">Sacred lotus</name>
    <dbReference type="NCBI Taxonomy" id="4432"/>
    <lineage>
        <taxon>Eukaryota</taxon>
        <taxon>Viridiplantae</taxon>
        <taxon>Streptophyta</taxon>
        <taxon>Embryophyta</taxon>
        <taxon>Tracheophyta</taxon>
        <taxon>Spermatophyta</taxon>
        <taxon>Magnoliopsida</taxon>
        <taxon>Proteales</taxon>
        <taxon>Nelumbonaceae</taxon>
        <taxon>Nelumbo</taxon>
    </lineage>
</organism>
<gene>
    <name evidence="3" type="primary">LOC104588865</name>
</gene>
<dbReference type="eggNOG" id="ENOG502RYZD">
    <property type="taxonomic scope" value="Eukaryota"/>
</dbReference>
<protein>
    <submittedName>
        <fullName evidence="3">Uncharacterized protein LOC104588865</fullName>
    </submittedName>
</protein>
<evidence type="ECO:0000313" key="2">
    <source>
        <dbReference type="Proteomes" id="UP000189703"/>
    </source>
</evidence>
<dbReference type="Proteomes" id="UP000189703">
    <property type="component" value="Unplaced"/>
</dbReference>
<dbReference type="KEGG" id="nnu:104588865"/>
<evidence type="ECO:0000256" key="1">
    <source>
        <dbReference type="SAM" id="MobiDB-lite"/>
    </source>
</evidence>
<dbReference type="OMA" id="LTECHAC"/>
<dbReference type="GeneID" id="104588865"/>
<dbReference type="OrthoDB" id="730111at2759"/>
<evidence type="ECO:0000313" key="3">
    <source>
        <dbReference type="RefSeq" id="XP_010245289.1"/>
    </source>
</evidence>
<feature type="compositionally biased region" description="Basic and acidic residues" evidence="1">
    <location>
        <begin position="1"/>
        <end position="11"/>
    </location>
</feature>
<proteinExistence type="predicted"/>
<dbReference type="RefSeq" id="XP_010245289.1">
    <property type="nucleotide sequence ID" value="XM_010246987.2"/>
</dbReference>
<dbReference type="AlphaFoldDB" id="A0A1U7Z3I8"/>
<reference evidence="3" key="1">
    <citation type="submission" date="2025-08" db="UniProtKB">
        <authorList>
            <consortium name="RefSeq"/>
        </authorList>
    </citation>
    <scope>IDENTIFICATION</scope>
</reference>
<sequence length="567" mass="61297">MVEEKGGEENSRSGSAAPADAADPENGARSSLPPRKRLLGMKQDGRASPDSACSDTADRLRKKTRNLPNFSDCHGCGARVTNKGKDKLLTLDSEWRIVLVCKTCFSGIKSAEICSYCLNKVSEKGVDCGKCQRRVHKDCILKYQGFGSYSNSFSNFFTCIDCWVPRSLSNSNGTCRSGNPTGDSKVVSDACSMGSSRVSAVRVCSKSLEDVVNEANSVVDKKIAAAVVAREKALKKAVVARRAAELAKDALDLAMVVAGQEDGVKDSPVSCASVVDDAELAFQLHRAINSSPRISKNLCSVNTECWVPPKIWHCTSNSLHKISDSGSPSVCGKLEVCTANKLFENPDRTISEPSVCIDTLDKDSVIDLGALRANRKMYRTSSQDEECKVNEEGGKVVSYDRELEGHHVKKPDSEDDKVTLHMEEEASCSNKLITSIGDDNSINSPPQSCQKQAELEYKVAADNSNTHYQLACGGNSSALQKNSFGESDRYFIKYSKRHSSLKAVLSRKAKFLYEDFPIESEASAPELPLLPLNCSKASRTFSDASFQTPSVPLQASACASGPSGKLS</sequence>
<feature type="region of interest" description="Disordered" evidence="1">
    <location>
        <begin position="1"/>
        <end position="55"/>
    </location>
</feature>
<accession>A0A1U7Z3I8</accession>
<dbReference type="PANTHER" id="PTHR38530">
    <property type="entry name" value="OS06G0468300 PROTEIN"/>
    <property type="match status" value="1"/>
</dbReference>